<dbReference type="RefSeq" id="WP_416207084.1">
    <property type="nucleotide sequence ID" value="NZ_JBBKTX010000025.1"/>
</dbReference>
<evidence type="ECO:0000259" key="1">
    <source>
        <dbReference type="SMART" id="SM00382"/>
    </source>
</evidence>
<dbReference type="SUPFAM" id="SSF52540">
    <property type="entry name" value="P-loop containing nucleoside triphosphate hydrolases"/>
    <property type="match status" value="1"/>
</dbReference>
<dbReference type="InterPro" id="IPR038729">
    <property type="entry name" value="Rad50/SbcC_AAA"/>
</dbReference>
<dbReference type="Proteomes" id="UP001620597">
    <property type="component" value="Unassembled WGS sequence"/>
</dbReference>
<dbReference type="InterPro" id="IPR027417">
    <property type="entry name" value="P-loop_NTPase"/>
</dbReference>
<organism evidence="2 3">
    <name type="scientific">Oceanobacter antarcticus</name>
    <dbReference type="NCBI Taxonomy" id="3133425"/>
    <lineage>
        <taxon>Bacteria</taxon>
        <taxon>Pseudomonadati</taxon>
        <taxon>Pseudomonadota</taxon>
        <taxon>Gammaproteobacteria</taxon>
        <taxon>Oceanospirillales</taxon>
        <taxon>Oceanospirillaceae</taxon>
        <taxon>Oceanobacter</taxon>
    </lineage>
</organism>
<gene>
    <name evidence="2" type="ORF">WG929_17155</name>
</gene>
<evidence type="ECO:0000313" key="2">
    <source>
        <dbReference type="EMBL" id="MFK4754143.1"/>
    </source>
</evidence>
<comment type="caution">
    <text evidence="2">The sequence shown here is derived from an EMBL/GenBank/DDBJ whole genome shotgun (WGS) entry which is preliminary data.</text>
</comment>
<dbReference type="PANTHER" id="PTHR32182:SF23">
    <property type="entry name" value="ATP BINDING PROTEIN"/>
    <property type="match status" value="1"/>
</dbReference>
<dbReference type="InterPro" id="IPR003593">
    <property type="entry name" value="AAA+_ATPase"/>
</dbReference>
<dbReference type="SMART" id="SM00382">
    <property type="entry name" value="AAA"/>
    <property type="match status" value="1"/>
</dbReference>
<name>A0ABW8NMD7_9GAMM</name>
<dbReference type="Pfam" id="PF13476">
    <property type="entry name" value="AAA_23"/>
    <property type="match status" value="1"/>
</dbReference>
<proteinExistence type="predicted"/>
<dbReference type="PANTHER" id="PTHR32182">
    <property type="entry name" value="DNA REPLICATION AND REPAIR PROTEIN RECF"/>
    <property type="match status" value="1"/>
</dbReference>
<protein>
    <submittedName>
        <fullName evidence="2">AAA family ATPase</fullName>
    </submittedName>
</protein>
<feature type="domain" description="AAA+ ATPase" evidence="1">
    <location>
        <begin position="22"/>
        <end position="377"/>
    </location>
</feature>
<keyword evidence="3" id="KW-1185">Reference proteome</keyword>
<accession>A0ABW8NMD7</accession>
<reference evidence="2 3" key="1">
    <citation type="submission" date="2024-03" db="EMBL/GenBank/DDBJ databases">
        <title>High-quality draft genome sequence of Oceanobacter sp. wDCs-4.</title>
        <authorList>
            <person name="Dong C."/>
        </authorList>
    </citation>
    <scope>NUCLEOTIDE SEQUENCE [LARGE SCALE GENOMIC DNA]</scope>
    <source>
        <strain evidence="3">wDCs-4</strain>
    </source>
</reference>
<dbReference type="Gene3D" id="3.40.50.300">
    <property type="entry name" value="P-loop containing nucleotide triphosphate hydrolases"/>
    <property type="match status" value="1"/>
</dbReference>
<dbReference type="EMBL" id="JBBKTX010000025">
    <property type="protein sequence ID" value="MFK4754143.1"/>
    <property type="molecule type" value="Genomic_DNA"/>
</dbReference>
<sequence length="464" mass="53063">MKLNRLTLKNFRCFEELEIDFHDQLTVLIAPNGAGKTTVLDAARIALSSFIKGIDVSSARPHVLASITPDDVRLQKMPSGSMEPQKPSRITADGIFCTHEPDIITWYAERRSVEPKTRMFRDDIYDSITSVATELQKKAQDEQTSDSTELPLILYQGTGRLWYQGRFTATIDDKKLEQQMYSRIWGYENCLTATSGYKQFEDWYGWLFKSYRELQIANLESPNNHNGRDLDVFRQSVESVQQAVNEVTEAVTGWKNLQYRQSQGQKLVMEHDKLGFMPLDMLSDGLRNIVILVADIAFRCVRLNPYLGKHAALETTGVVLIDEVDMFLHPEWQQQVMGSLQRAFPKLQFIVTTHSPQVLTTVLRESIRKIVIADNGQARAEMPLMNSYGMESQNALQGIMEVDPQPPVAEKADLDELTTLIESGQYQRPKAQQLMEKLMAQLGHQHPQILRLQRSIRRMEALKR</sequence>
<evidence type="ECO:0000313" key="3">
    <source>
        <dbReference type="Proteomes" id="UP001620597"/>
    </source>
</evidence>